<dbReference type="RefSeq" id="WP_128756804.1">
    <property type="nucleotide sequence ID" value="NZ_QOVM01000002.1"/>
</dbReference>
<accession>A0A4V1KR08</accession>
<reference evidence="2 3" key="1">
    <citation type="submission" date="2018-07" db="EMBL/GenBank/DDBJ databases">
        <title>Leeuwenhoekiella genomics.</title>
        <authorList>
            <person name="Tahon G."/>
            <person name="Willems A."/>
        </authorList>
    </citation>
    <scope>NUCLEOTIDE SEQUENCE [LARGE SCALE GENOMIC DNA]</scope>
    <source>
        <strain evidence="2 3">LMG 22550</strain>
    </source>
</reference>
<dbReference type="AlphaFoldDB" id="A0A4V1KR08"/>
<feature type="transmembrane region" description="Helical" evidence="1">
    <location>
        <begin position="30"/>
        <end position="47"/>
    </location>
</feature>
<dbReference type="Proteomes" id="UP000289238">
    <property type="component" value="Unassembled WGS sequence"/>
</dbReference>
<sequence length="55" mass="6519">MLNSIIMQIPHGTPNPDNNNPVDFTNPFDLLVFLILPIVLVVFYIIWRRKRNNRK</sequence>
<gene>
    <name evidence="2" type="ORF">DSM00_875</name>
</gene>
<keyword evidence="1" id="KW-0812">Transmembrane</keyword>
<evidence type="ECO:0000313" key="2">
    <source>
        <dbReference type="EMBL" id="RXG23262.1"/>
    </source>
</evidence>
<name>A0A4V1KR08_9FLAO</name>
<dbReference type="EMBL" id="QOVM01000002">
    <property type="protein sequence ID" value="RXG23262.1"/>
    <property type="molecule type" value="Genomic_DNA"/>
</dbReference>
<proteinExistence type="predicted"/>
<evidence type="ECO:0000256" key="1">
    <source>
        <dbReference type="SAM" id="Phobius"/>
    </source>
</evidence>
<keyword evidence="1" id="KW-1133">Transmembrane helix</keyword>
<keyword evidence="1" id="KW-0472">Membrane</keyword>
<keyword evidence="3" id="KW-1185">Reference proteome</keyword>
<organism evidence="2 3">
    <name type="scientific">Leeuwenhoekiella aequorea</name>
    <dbReference type="NCBI Taxonomy" id="283736"/>
    <lineage>
        <taxon>Bacteria</taxon>
        <taxon>Pseudomonadati</taxon>
        <taxon>Bacteroidota</taxon>
        <taxon>Flavobacteriia</taxon>
        <taxon>Flavobacteriales</taxon>
        <taxon>Flavobacteriaceae</taxon>
        <taxon>Leeuwenhoekiella</taxon>
    </lineage>
</organism>
<protein>
    <recommendedName>
        <fullName evidence="4">Adenylosuccinate synthetase</fullName>
    </recommendedName>
</protein>
<comment type="caution">
    <text evidence="2">The sequence shown here is derived from an EMBL/GenBank/DDBJ whole genome shotgun (WGS) entry which is preliminary data.</text>
</comment>
<evidence type="ECO:0000313" key="3">
    <source>
        <dbReference type="Proteomes" id="UP000289238"/>
    </source>
</evidence>
<evidence type="ECO:0008006" key="4">
    <source>
        <dbReference type="Google" id="ProtNLM"/>
    </source>
</evidence>